<dbReference type="RefSeq" id="WP_012548509.1">
    <property type="nucleotide sequence ID" value="NZ_VTFL01000005.1"/>
</dbReference>
<dbReference type="EMBL" id="DTDV01000012">
    <property type="protein sequence ID" value="HGK23631.1"/>
    <property type="molecule type" value="Genomic_DNA"/>
</dbReference>
<organism evidence="3">
    <name type="scientific">Dictyoglomus thermophilum</name>
    <dbReference type="NCBI Taxonomy" id="14"/>
    <lineage>
        <taxon>Bacteria</taxon>
        <taxon>Pseudomonadati</taxon>
        <taxon>Dictyoglomota</taxon>
        <taxon>Dictyoglomia</taxon>
        <taxon>Dictyoglomales</taxon>
        <taxon>Dictyoglomaceae</taxon>
        <taxon>Dictyoglomus</taxon>
    </lineage>
</organism>
<dbReference type="OMA" id="YLEETTH"/>
<comment type="similarity">
    <text evidence="1">Belongs to the asp23 family.</text>
</comment>
<evidence type="ECO:0000256" key="2">
    <source>
        <dbReference type="SAM" id="Phobius"/>
    </source>
</evidence>
<dbReference type="Pfam" id="PF03780">
    <property type="entry name" value="Asp23"/>
    <property type="match status" value="1"/>
</dbReference>
<name>A0A7V4DYJ7_DICTH</name>
<comment type="caution">
    <text evidence="3">The sequence shown here is derived from an EMBL/GenBank/DDBJ whole genome shotgun (WGS) entry which is preliminary data.</text>
</comment>
<reference evidence="3" key="1">
    <citation type="journal article" date="2020" name="mSystems">
        <title>Genome- and Community-Level Interaction Insights into Carbon Utilization and Element Cycling Functions of Hydrothermarchaeota in Hydrothermal Sediment.</title>
        <authorList>
            <person name="Zhou Z."/>
            <person name="Liu Y."/>
            <person name="Xu W."/>
            <person name="Pan J."/>
            <person name="Luo Z.H."/>
            <person name="Li M."/>
        </authorList>
    </citation>
    <scope>NUCLEOTIDE SEQUENCE [LARGE SCALE GENOMIC DNA]</scope>
    <source>
        <strain evidence="3">SpSt-70</strain>
    </source>
</reference>
<feature type="transmembrane region" description="Helical" evidence="2">
    <location>
        <begin position="12"/>
        <end position="32"/>
    </location>
</feature>
<keyword evidence="2" id="KW-0812">Transmembrane</keyword>
<evidence type="ECO:0000313" key="3">
    <source>
        <dbReference type="EMBL" id="HGK23631.1"/>
    </source>
</evidence>
<evidence type="ECO:0000256" key="1">
    <source>
        <dbReference type="ARBA" id="ARBA00005721"/>
    </source>
</evidence>
<dbReference type="PROSITE" id="PS51257">
    <property type="entry name" value="PROKAR_LIPOPROTEIN"/>
    <property type="match status" value="1"/>
</dbReference>
<proteinExistence type="inferred from homology"/>
<dbReference type="InterPro" id="IPR005531">
    <property type="entry name" value="Asp23"/>
</dbReference>
<accession>A0A7V4DYJ7</accession>
<keyword evidence="2" id="KW-0472">Membrane</keyword>
<sequence length="177" mass="20211">MRINKSERVTTFLLLFISCLIYIVLILALLKWPPALSILDWASSKGFLFSIILLIVLFVLSFSMSFFYLLFREKTTISLGNTSGLGEISISLNGIKNAIRDIATYFSEIQEIRPEIENIRGKIMLTLRIKVPYGTDITRVVNELQHRVKVYFENVLSLNLENINIIIEDVVPAKKGK</sequence>
<dbReference type="AlphaFoldDB" id="A0A7V4DYJ7"/>
<gene>
    <name evidence="3" type="ORF">ENU78_04165</name>
</gene>
<keyword evidence="2" id="KW-1133">Transmembrane helix</keyword>
<protein>
    <submittedName>
        <fullName evidence="3">Asp23/Gls24 family envelope stress response protein</fullName>
    </submittedName>
</protein>
<feature type="transmembrane region" description="Helical" evidence="2">
    <location>
        <begin position="47"/>
        <end position="71"/>
    </location>
</feature>